<protein>
    <submittedName>
        <fullName evidence="2">Uncharacterized protein</fullName>
    </submittedName>
</protein>
<evidence type="ECO:0000313" key="3">
    <source>
        <dbReference type="Proteomes" id="UP000469462"/>
    </source>
</evidence>
<keyword evidence="3" id="KW-1185">Reference proteome</keyword>
<comment type="caution">
    <text evidence="2">The sequence shown here is derived from an EMBL/GenBank/DDBJ whole genome shotgun (WGS) entry which is preliminary data.</text>
</comment>
<name>A0AAI9SAQ4_9BURK</name>
<feature type="region of interest" description="Disordered" evidence="1">
    <location>
        <begin position="1"/>
        <end position="25"/>
    </location>
</feature>
<dbReference type="EMBL" id="WEHW01000042">
    <property type="protein sequence ID" value="KAB7650334.1"/>
    <property type="molecule type" value="Genomic_DNA"/>
</dbReference>
<sequence>MALKKSNPKERPGRGGYRIGAGRKPGWGEGLTKTIQVCVTPAQAEAFRTAGGPKWLRAELELRKLSERRESFIKAAEGAGIELGGLALQSFPVRSGSPDAAFSDYGKAGTLRLNDLIEENAGHTLFLFAPDNALAEAGIDQGDLLVVNAHPDLLMRLDAREERLMLLETGAGDAIARRSPASVCTGERILGVLQYIVKPAK</sequence>
<evidence type="ECO:0000256" key="1">
    <source>
        <dbReference type="SAM" id="MobiDB-lite"/>
    </source>
</evidence>
<accession>A0AAI9SAQ4</accession>
<dbReference type="AlphaFoldDB" id="A0AAI9SAQ4"/>
<organism evidence="2 3">
    <name type="scientific">Sutterella seckii</name>
    <dbReference type="NCBI Taxonomy" id="1944635"/>
    <lineage>
        <taxon>Bacteria</taxon>
        <taxon>Pseudomonadati</taxon>
        <taxon>Pseudomonadota</taxon>
        <taxon>Betaproteobacteria</taxon>
        <taxon>Burkholderiales</taxon>
        <taxon>Sutterellaceae</taxon>
        <taxon>Sutterella</taxon>
    </lineage>
</organism>
<evidence type="ECO:0000313" key="2">
    <source>
        <dbReference type="EMBL" id="KAB7650334.1"/>
    </source>
</evidence>
<dbReference type="RefSeq" id="WP_139687154.1">
    <property type="nucleotide sequence ID" value="NZ_WEHW01000042.1"/>
</dbReference>
<dbReference type="Proteomes" id="UP000469462">
    <property type="component" value="Unassembled WGS sequence"/>
</dbReference>
<reference evidence="2 3" key="1">
    <citation type="submission" date="2019-10" db="EMBL/GenBank/DDBJ databases">
        <title>Genome diversity of Sutterella seckii.</title>
        <authorList>
            <person name="Chaplin A.V."/>
            <person name="Sokolova S.R."/>
            <person name="Mosin K.A."/>
            <person name="Ivanova E.L."/>
            <person name="Kochetkova T.O."/>
            <person name="Goltsov A.Y."/>
            <person name="Trofimov D.Y."/>
            <person name="Efimov B.A."/>
        </authorList>
    </citation>
    <scope>NUCLEOTIDE SEQUENCE [LARGE SCALE GENOMIC DNA]</scope>
    <source>
        <strain evidence="2 3">ASD3426</strain>
    </source>
</reference>
<gene>
    <name evidence="2" type="ORF">GBM96_09310</name>
</gene>
<proteinExistence type="predicted"/>
<feature type="compositionally biased region" description="Gly residues" evidence="1">
    <location>
        <begin position="14"/>
        <end position="25"/>
    </location>
</feature>